<evidence type="ECO:0000256" key="14">
    <source>
        <dbReference type="ARBA" id="ARBA00023136"/>
    </source>
</evidence>
<dbReference type="NCBIfam" id="TIGR01511">
    <property type="entry name" value="ATPase-IB1_Cu"/>
    <property type="match status" value="1"/>
</dbReference>
<evidence type="ECO:0000256" key="3">
    <source>
        <dbReference type="ARBA" id="ARBA00022448"/>
    </source>
</evidence>
<dbReference type="NCBIfam" id="TIGR01494">
    <property type="entry name" value="ATPase_P-type"/>
    <property type="match status" value="1"/>
</dbReference>
<dbReference type="InterPro" id="IPR023299">
    <property type="entry name" value="ATPase_P-typ_cyto_dom_N"/>
</dbReference>
<dbReference type="Pfam" id="PF00403">
    <property type="entry name" value="HMA"/>
    <property type="match status" value="1"/>
</dbReference>
<dbReference type="InterPro" id="IPR008250">
    <property type="entry name" value="ATPase_P-typ_transduc_dom_A_sf"/>
</dbReference>
<dbReference type="PANTHER" id="PTHR43520">
    <property type="entry name" value="ATP7, ISOFORM B"/>
    <property type="match status" value="1"/>
</dbReference>
<organism evidence="17 18">
    <name type="scientific">Gimibacter soli</name>
    <dbReference type="NCBI Taxonomy" id="3024400"/>
    <lineage>
        <taxon>Bacteria</taxon>
        <taxon>Pseudomonadati</taxon>
        <taxon>Pseudomonadota</taxon>
        <taxon>Alphaproteobacteria</taxon>
        <taxon>Kordiimonadales</taxon>
        <taxon>Temperatibacteraceae</taxon>
        <taxon>Gimibacter</taxon>
    </lineage>
</organism>
<dbReference type="PROSITE" id="PS50846">
    <property type="entry name" value="HMA_2"/>
    <property type="match status" value="1"/>
</dbReference>
<keyword evidence="14 15" id="KW-0472">Membrane</keyword>
<evidence type="ECO:0000256" key="12">
    <source>
        <dbReference type="ARBA" id="ARBA00022989"/>
    </source>
</evidence>
<dbReference type="InterPro" id="IPR059000">
    <property type="entry name" value="ATPase_P-type_domA"/>
</dbReference>
<dbReference type="InterPro" id="IPR036412">
    <property type="entry name" value="HAD-like_sf"/>
</dbReference>
<keyword evidence="9 15" id="KW-0067">ATP-binding</keyword>
<evidence type="ECO:0000256" key="7">
    <source>
        <dbReference type="ARBA" id="ARBA00022723"/>
    </source>
</evidence>
<evidence type="ECO:0000256" key="1">
    <source>
        <dbReference type="ARBA" id="ARBA00004651"/>
    </source>
</evidence>
<feature type="transmembrane region" description="Helical" evidence="15">
    <location>
        <begin position="378"/>
        <end position="401"/>
    </location>
</feature>
<keyword evidence="12 15" id="KW-1133">Transmembrane helix</keyword>
<keyword evidence="6 15" id="KW-0812">Transmembrane</keyword>
<dbReference type="InterPro" id="IPR006121">
    <property type="entry name" value="HMA_dom"/>
</dbReference>
<dbReference type="GO" id="GO:0043682">
    <property type="term" value="F:P-type divalent copper transporter activity"/>
    <property type="evidence" value="ECO:0007669"/>
    <property type="project" value="TreeGrafter"/>
</dbReference>
<sequence length="726" mass="76056">MSEAALNPYIRPVEGGLAEAELLVPSMHCAACISRIEKGLGGEDGIDRARANLTTHRVSVRFNPGTLDLDALVGKLGALGFPATPFRAAVDKAGTDREARRLLIALAVAGFATMNIMLFSVSVWDGSEMDMGTRGLFHWVSALIALLGISVAGQPFFRSAWEVLRTGHTNMDVPISLAVILSYFASIGEAMRGAEHVYFDAGVMLLFFLLIGRYLDHRMRAKASDAAQNLLALKAVPATVLEPDGTHRTMPADEVEKGALVLVATGMRVPVDGIVEDGTSDIDASLVTGETMPVTAGKGTKVFAGTLNLNAPIKVRVEGRGESTLLAEIVRLMEAAEQGRGRFVRLADRLARLYAPVVHILAAITFLSWWGLMDAHTGLMRAIAVLIITCPCALGLAVPVVQVVAAGRLLMAGVLIKAADGLERLATIDTVVFDKTGTLTMGELTLLDPTAIASTDLAFAGGLAAASRHPLAVAVNKAASKGRMPMFDEVREIPGAGIVGFYQGSEVRLGSRKHVGVGDDAAVATGPELWLKRGDAAPVHFAFADDIRPGAAEAIASLKGQGIHVMLLSGDRAEVAEKVAGELGITDWRGSCHPDDKIAALEDLKAKGAQVLMVGDGLNDAPALRAAHVSISPASGSDVTQTAADFVFQGKSLKAVTLLLSIAKRTKGLTLENFGLAIGYNVIAVPLAVLGHVTPMVAAIAMSGSSIVVVANALRLRRAKAGEEAA</sequence>
<evidence type="ECO:0000256" key="2">
    <source>
        <dbReference type="ARBA" id="ARBA00006024"/>
    </source>
</evidence>
<dbReference type="GO" id="GO:0055070">
    <property type="term" value="P:copper ion homeostasis"/>
    <property type="evidence" value="ECO:0007669"/>
    <property type="project" value="TreeGrafter"/>
</dbReference>
<feature type="transmembrane region" description="Helical" evidence="15">
    <location>
        <begin position="669"/>
        <end position="690"/>
    </location>
</feature>
<feature type="transmembrane region" description="Helical" evidence="15">
    <location>
        <begin position="350"/>
        <end position="372"/>
    </location>
</feature>
<evidence type="ECO:0000313" key="18">
    <source>
        <dbReference type="Proteomes" id="UP001217500"/>
    </source>
</evidence>
<feature type="transmembrane region" description="Helical" evidence="15">
    <location>
        <begin position="169"/>
        <end position="185"/>
    </location>
</feature>
<feature type="transmembrane region" description="Helical" evidence="15">
    <location>
        <begin position="102"/>
        <end position="124"/>
    </location>
</feature>
<keyword evidence="5" id="KW-0597">Phosphoprotein</keyword>
<proteinExistence type="inferred from homology"/>
<dbReference type="PRINTS" id="PR00119">
    <property type="entry name" value="CATATPASE"/>
</dbReference>
<keyword evidence="13" id="KW-0406">Ion transport</keyword>
<accession>A0AAE9XUT6</accession>
<dbReference type="SUPFAM" id="SSF81665">
    <property type="entry name" value="Calcium ATPase, transmembrane domain M"/>
    <property type="match status" value="1"/>
</dbReference>
<evidence type="ECO:0000256" key="5">
    <source>
        <dbReference type="ARBA" id="ARBA00022553"/>
    </source>
</evidence>
<keyword evidence="10" id="KW-0460">Magnesium</keyword>
<dbReference type="Pfam" id="PF00122">
    <property type="entry name" value="E1-E2_ATPase"/>
    <property type="match status" value="1"/>
</dbReference>
<dbReference type="InterPro" id="IPR018303">
    <property type="entry name" value="ATPase_P-typ_P_site"/>
</dbReference>
<dbReference type="Gene3D" id="3.40.1110.10">
    <property type="entry name" value="Calcium-transporting ATPase, cytoplasmic domain N"/>
    <property type="match status" value="1"/>
</dbReference>
<dbReference type="InterPro" id="IPR027256">
    <property type="entry name" value="P-typ_ATPase_IB"/>
</dbReference>
<keyword evidence="7 15" id="KW-0479">Metal-binding</keyword>
<comment type="subcellular location">
    <subcellularLocation>
        <location evidence="1">Cell membrane</location>
        <topology evidence="1">Multi-pass membrane protein</topology>
    </subcellularLocation>
</comment>
<dbReference type="Pfam" id="PF00702">
    <property type="entry name" value="Hydrolase"/>
    <property type="match status" value="1"/>
</dbReference>
<dbReference type="PROSITE" id="PS01047">
    <property type="entry name" value="HMA_1"/>
    <property type="match status" value="1"/>
</dbReference>
<dbReference type="InterPro" id="IPR036163">
    <property type="entry name" value="HMA_dom_sf"/>
</dbReference>
<feature type="transmembrane region" description="Helical" evidence="15">
    <location>
        <begin position="197"/>
        <end position="215"/>
    </location>
</feature>
<dbReference type="PROSITE" id="PS00154">
    <property type="entry name" value="ATPASE_E1_E2"/>
    <property type="match status" value="1"/>
</dbReference>
<gene>
    <name evidence="17" type="ORF">PH603_16030</name>
</gene>
<evidence type="ECO:0000256" key="9">
    <source>
        <dbReference type="ARBA" id="ARBA00022840"/>
    </source>
</evidence>
<dbReference type="SUPFAM" id="SSF55008">
    <property type="entry name" value="HMA, heavy metal-associated domain"/>
    <property type="match status" value="1"/>
</dbReference>
<evidence type="ECO:0000256" key="8">
    <source>
        <dbReference type="ARBA" id="ARBA00022741"/>
    </source>
</evidence>
<evidence type="ECO:0000313" key="17">
    <source>
        <dbReference type="EMBL" id="WCL54048.1"/>
    </source>
</evidence>
<dbReference type="Gene3D" id="3.30.70.100">
    <property type="match status" value="1"/>
</dbReference>
<evidence type="ECO:0000256" key="10">
    <source>
        <dbReference type="ARBA" id="ARBA00022842"/>
    </source>
</evidence>
<dbReference type="RefSeq" id="WP_289503767.1">
    <property type="nucleotide sequence ID" value="NZ_CP116805.1"/>
</dbReference>
<keyword evidence="4 15" id="KW-1003">Cell membrane</keyword>
<dbReference type="NCBIfam" id="TIGR01525">
    <property type="entry name" value="ATPase-IB_hvy"/>
    <property type="match status" value="1"/>
</dbReference>
<evidence type="ECO:0000256" key="4">
    <source>
        <dbReference type="ARBA" id="ARBA00022475"/>
    </source>
</evidence>
<dbReference type="SUPFAM" id="SSF81653">
    <property type="entry name" value="Calcium ATPase, transduction domain A"/>
    <property type="match status" value="1"/>
</dbReference>
<evidence type="ECO:0000256" key="15">
    <source>
        <dbReference type="RuleBase" id="RU362081"/>
    </source>
</evidence>
<dbReference type="Proteomes" id="UP001217500">
    <property type="component" value="Chromosome"/>
</dbReference>
<dbReference type="InterPro" id="IPR001757">
    <property type="entry name" value="P_typ_ATPase"/>
</dbReference>
<comment type="similarity">
    <text evidence="2 15">Belongs to the cation transport ATPase (P-type) (TC 3.A.3) family. Type IB subfamily.</text>
</comment>
<dbReference type="PANTHER" id="PTHR43520:SF5">
    <property type="entry name" value="CATION-TRANSPORTING P-TYPE ATPASE-RELATED"/>
    <property type="match status" value="1"/>
</dbReference>
<dbReference type="InterPro" id="IPR023214">
    <property type="entry name" value="HAD_sf"/>
</dbReference>
<dbReference type="CDD" id="cd00371">
    <property type="entry name" value="HMA"/>
    <property type="match status" value="1"/>
</dbReference>
<dbReference type="AlphaFoldDB" id="A0AAE9XUT6"/>
<protein>
    <submittedName>
        <fullName evidence="17">Heavy metal translocating P-type ATPase</fullName>
    </submittedName>
</protein>
<dbReference type="GO" id="GO:0016887">
    <property type="term" value="F:ATP hydrolysis activity"/>
    <property type="evidence" value="ECO:0007669"/>
    <property type="project" value="InterPro"/>
</dbReference>
<dbReference type="PRINTS" id="PR00943">
    <property type="entry name" value="CUATPASE"/>
</dbReference>
<name>A0AAE9XUT6_9PROT</name>
<feature type="transmembrane region" description="Helical" evidence="15">
    <location>
        <begin position="696"/>
        <end position="714"/>
    </location>
</feature>
<evidence type="ECO:0000256" key="11">
    <source>
        <dbReference type="ARBA" id="ARBA00022967"/>
    </source>
</evidence>
<feature type="domain" description="HMA" evidence="16">
    <location>
        <begin position="18"/>
        <end position="84"/>
    </location>
</feature>
<keyword evidence="3" id="KW-0813">Transport</keyword>
<dbReference type="SUPFAM" id="SSF56784">
    <property type="entry name" value="HAD-like"/>
    <property type="match status" value="1"/>
</dbReference>
<reference evidence="17" key="1">
    <citation type="submission" date="2023-01" db="EMBL/GenBank/DDBJ databases">
        <title>The genome sequence of Kordiimonadaceae bacterium 6D33.</title>
        <authorList>
            <person name="Liu Y."/>
        </authorList>
    </citation>
    <scope>NUCLEOTIDE SEQUENCE</scope>
    <source>
        <strain evidence="17">6D33</strain>
    </source>
</reference>
<dbReference type="Gene3D" id="2.70.150.10">
    <property type="entry name" value="Calcium-transporting ATPase, cytoplasmic transduction domain A"/>
    <property type="match status" value="1"/>
</dbReference>
<dbReference type="GO" id="GO:0005507">
    <property type="term" value="F:copper ion binding"/>
    <property type="evidence" value="ECO:0007669"/>
    <property type="project" value="TreeGrafter"/>
</dbReference>
<evidence type="ECO:0000259" key="16">
    <source>
        <dbReference type="PROSITE" id="PS50846"/>
    </source>
</evidence>
<dbReference type="InterPro" id="IPR017969">
    <property type="entry name" value="Heavy-metal-associated_CS"/>
</dbReference>
<dbReference type="GO" id="GO:0005886">
    <property type="term" value="C:plasma membrane"/>
    <property type="evidence" value="ECO:0007669"/>
    <property type="project" value="UniProtKB-SubCell"/>
</dbReference>
<dbReference type="KEGG" id="gso:PH603_16030"/>
<dbReference type="NCBIfam" id="TIGR01512">
    <property type="entry name" value="ATPase-IB2_Cd"/>
    <property type="match status" value="1"/>
</dbReference>
<dbReference type="GO" id="GO:0005524">
    <property type="term" value="F:ATP binding"/>
    <property type="evidence" value="ECO:0007669"/>
    <property type="project" value="UniProtKB-UniRule"/>
</dbReference>
<dbReference type="InterPro" id="IPR023298">
    <property type="entry name" value="ATPase_P-typ_TM_dom_sf"/>
</dbReference>
<dbReference type="Gene3D" id="3.40.50.1000">
    <property type="entry name" value="HAD superfamily/HAD-like"/>
    <property type="match status" value="1"/>
</dbReference>
<evidence type="ECO:0000256" key="6">
    <source>
        <dbReference type="ARBA" id="ARBA00022692"/>
    </source>
</evidence>
<keyword evidence="11" id="KW-1278">Translocase</keyword>
<keyword evidence="8 15" id="KW-0547">Nucleotide-binding</keyword>
<evidence type="ECO:0000256" key="13">
    <source>
        <dbReference type="ARBA" id="ARBA00023065"/>
    </source>
</evidence>
<keyword evidence="18" id="KW-1185">Reference proteome</keyword>
<feature type="transmembrane region" description="Helical" evidence="15">
    <location>
        <begin position="136"/>
        <end position="157"/>
    </location>
</feature>
<dbReference type="FunFam" id="2.70.150.10:FF:000002">
    <property type="entry name" value="Copper-transporting ATPase 1, putative"/>
    <property type="match status" value="1"/>
</dbReference>
<dbReference type="EMBL" id="CP116805">
    <property type="protein sequence ID" value="WCL54048.1"/>
    <property type="molecule type" value="Genomic_DNA"/>
</dbReference>